<evidence type="ECO:0000313" key="4">
    <source>
        <dbReference type="Proteomes" id="UP000605970"/>
    </source>
</evidence>
<dbReference type="InterPro" id="IPR055264">
    <property type="entry name" value="BOD1/SHG1_dom"/>
</dbReference>
<dbReference type="OrthoDB" id="5579731at2759"/>
<proteinExistence type="predicted"/>
<evidence type="ECO:0000259" key="2">
    <source>
        <dbReference type="Pfam" id="PF05205"/>
    </source>
</evidence>
<evidence type="ECO:0000256" key="1">
    <source>
        <dbReference type="SAM" id="MobiDB-lite"/>
    </source>
</evidence>
<dbReference type="Proteomes" id="UP000605970">
    <property type="component" value="Unassembled WGS sequence"/>
</dbReference>
<feature type="compositionally biased region" description="Low complexity" evidence="1">
    <location>
        <begin position="143"/>
        <end position="155"/>
    </location>
</feature>
<dbReference type="Pfam" id="PF05205">
    <property type="entry name" value="COMPASS-Shg1"/>
    <property type="match status" value="1"/>
</dbReference>
<organism evidence="3 4">
    <name type="scientific">Meloidogyne graminicola</name>
    <dbReference type="NCBI Taxonomy" id="189291"/>
    <lineage>
        <taxon>Eukaryota</taxon>
        <taxon>Metazoa</taxon>
        <taxon>Ecdysozoa</taxon>
        <taxon>Nematoda</taxon>
        <taxon>Chromadorea</taxon>
        <taxon>Rhabditida</taxon>
        <taxon>Tylenchina</taxon>
        <taxon>Tylenchomorpha</taxon>
        <taxon>Tylenchoidea</taxon>
        <taxon>Meloidogynidae</taxon>
        <taxon>Meloidogyninae</taxon>
        <taxon>Meloidogyne</taxon>
    </lineage>
</organism>
<sequence length="225" mass="25322">MNSDDNPSRISVKIIEQIKKSGEFDKYRKELVDNIVNSDDMQPIFDRCKVIIERCLASTSDGNLQKLGIAYLRDYVKDEIKRFRIVDNSMKHTFNEHMRRIEPTLNSRMDEIVRKELGMPPRPKEVKQELPDANLELIDMEVSSGGPSSISISPSAPSPRSPSCSSTDRTRMNYKHESEIKSGDREDGILEKFADSSCTSSLSCNASDDGNNSDNDKSPELVSSI</sequence>
<feature type="domain" description="BOD1/SHG1" evidence="2">
    <location>
        <begin position="14"/>
        <end position="111"/>
    </location>
</feature>
<feature type="compositionally biased region" description="Basic and acidic residues" evidence="1">
    <location>
        <begin position="168"/>
        <end position="194"/>
    </location>
</feature>
<dbReference type="AlphaFoldDB" id="A0A8S9ZMA9"/>
<reference evidence="3" key="1">
    <citation type="journal article" date="2020" name="Ecol. Evol.">
        <title>Genome structure and content of the rice root-knot nematode (Meloidogyne graminicola).</title>
        <authorList>
            <person name="Phan N.T."/>
            <person name="Danchin E.G.J."/>
            <person name="Klopp C."/>
            <person name="Perfus-Barbeoch L."/>
            <person name="Kozlowski D.K."/>
            <person name="Koutsovoulos G.D."/>
            <person name="Lopez-Roques C."/>
            <person name="Bouchez O."/>
            <person name="Zahm M."/>
            <person name="Besnard G."/>
            <person name="Bellafiore S."/>
        </authorList>
    </citation>
    <scope>NUCLEOTIDE SEQUENCE</scope>
    <source>
        <strain evidence="3">VN-18</strain>
    </source>
</reference>
<gene>
    <name evidence="3" type="ORF">Mgra_00006157</name>
</gene>
<feature type="compositionally biased region" description="Low complexity" evidence="1">
    <location>
        <begin position="195"/>
        <end position="213"/>
    </location>
</feature>
<name>A0A8S9ZMA9_9BILA</name>
<keyword evidence="4" id="KW-1185">Reference proteome</keyword>
<comment type="caution">
    <text evidence="3">The sequence shown here is derived from an EMBL/GenBank/DDBJ whole genome shotgun (WGS) entry which is preliminary data.</text>
</comment>
<feature type="region of interest" description="Disordered" evidence="1">
    <location>
        <begin position="142"/>
        <end position="225"/>
    </location>
</feature>
<dbReference type="EMBL" id="JABEBT010000058">
    <property type="protein sequence ID" value="KAF7634403.1"/>
    <property type="molecule type" value="Genomic_DNA"/>
</dbReference>
<accession>A0A8S9ZMA9</accession>
<protein>
    <recommendedName>
        <fullName evidence="2">BOD1/SHG1 domain-containing protein</fullName>
    </recommendedName>
</protein>
<evidence type="ECO:0000313" key="3">
    <source>
        <dbReference type="EMBL" id="KAF7634403.1"/>
    </source>
</evidence>